<dbReference type="Pfam" id="PF13328">
    <property type="entry name" value="HD_4"/>
    <property type="match status" value="1"/>
</dbReference>
<accession>A0A9N7GBJ9</accession>
<name>A0A9N7GBJ9_RICCR</name>
<dbReference type="PANTHER" id="PTHR21262">
    <property type="entry name" value="GUANOSINE-3',5'-BIS DIPHOSPHATE 3'-PYROPHOSPHOHYDROLASE"/>
    <property type="match status" value="1"/>
</dbReference>
<evidence type="ECO:0000313" key="1">
    <source>
        <dbReference type="EMBL" id="AJQ52552.1"/>
    </source>
</evidence>
<reference evidence="1 2" key="1">
    <citation type="journal article" date="2016" name="Genome Announc.">
        <title>Genome Sequence of the Tick-Borne Pathogen Rickettsia raoultii.</title>
        <authorList>
            <person name="El Karkouri K."/>
            <person name="Mediannikov O."/>
            <person name="Robert C."/>
            <person name="Raoult D."/>
            <person name="Fournier P.E."/>
        </authorList>
    </citation>
    <scope>NUCLEOTIDE SEQUENCE [LARGE SCALE GENOMIC DNA]</scope>
    <source>
        <strain evidence="1 2">Khabarovsk</strain>
    </source>
</reference>
<keyword evidence="1" id="KW-0614">Plasmid</keyword>
<dbReference type="EMBL" id="CP010972">
    <property type="protein sequence ID" value="AJQ52552.1"/>
    <property type="molecule type" value="Genomic_DNA"/>
</dbReference>
<dbReference type="PANTHER" id="PTHR21262:SF31">
    <property type="entry name" value="GTP PYROPHOSPHOKINASE"/>
    <property type="match status" value="1"/>
</dbReference>
<sequence length="243" mass="28546">MEDLDNWRDKFEVCVYAKKLLDKVSALNKIVRTIPVDIEAVKKAIYYARKYHGSQMRRSGEPYYSHPIEVACMVADYLFRTDIIVTSILHDTIEDTELTKEKIAVLFGEKISNQVMDLTRVKEYNKITSAEIVEILYKEKKHDVLLIKLFDRLHNMQTIGAKSPEKIKKIVDETMYHFLVLSKYLGLLDIEVNLIKLCSATLTIPDYFLDHYHLFSLDNYQLPFQVFQNDIDQKYILQLKELL</sequence>
<organism evidence="1 2">
    <name type="scientific">Rickettsia conorii subsp. raoultii</name>
    <dbReference type="NCBI Taxonomy" id="369822"/>
    <lineage>
        <taxon>Bacteria</taxon>
        <taxon>Pseudomonadati</taxon>
        <taxon>Pseudomonadota</taxon>
        <taxon>Alphaproteobacteria</taxon>
        <taxon>Rickettsiales</taxon>
        <taxon>Rickettsiaceae</taxon>
        <taxon>Rickettsieae</taxon>
        <taxon>Rickettsia</taxon>
        <taxon>spotted fever group</taxon>
    </lineage>
</organism>
<dbReference type="AlphaFoldDB" id="A0A9N7GBJ9"/>
<dbReference type="RefSeq" id="WP_025999610.1">
    <property type="nucleotide sequence ID" value="NZ_CP010972.1"/>
</dbReference>
<protein>
    <submittedName>
        <fullName evidence="1">Guanosine polyphosphate pyrophosphohydrolase</fullName>
    </submittedName>
</protein>
<dbReference type="Gene3D" id="1.10.3210.10">
    <property type="entry name" value="Hypothetical protein af1432"/>
    <property type="match status" value="1"/>
</dbReference>
<geneLocation type="plasmid" evidence="2">
    <name>prra3</name>
</geneLocation>
<evidence type="ECO:0000313" key="2">
    <source>
        <dbReference type="Proteomes" id="UP000077462"/>
    </source>
</evidence>
<proteinExistence type="predicted"/>
<gene>
    <name evidence="1" type="ORF">UQ52_07965</name>
</gene>
<dbReference type="SUPFAM" id="SSF109604">
    <property type="entry name" value="HD-domain/PDEase-like"/>
    <property type="match status" value="1"/>
</dbReference>
<dbReference type="Proteomes" id="UP000077462">
    <property type="component" value="Plasmid pRra3"/>
</dbReference>